<dbReference type="Proteomes" id="UP001596977">
    <property type="component" value="Unassembled WGS sequence"/>
</dbReference>
<dbReference type="InterPro" id="IPR028098">
    <property type="entry name" value="Glyco_trans_4-like_N"/>
</dbReference>
<dbReference type="CDD" id="cd03801">
    <property type="entry name" value="GT4_PimA-like"/>
    <property type="match status" value="1"/>
</dbReference>
<dbReference type="InterPro" id="IPR050194">
    <property type="entry name" value="Glycosyltransferase_grp1"/>
</dbReference>
<dbReference type="Pfam" id="PF13692">
    <property type="entry name" value="Glyco_trans_1_4"/>
    <property type="match status" value="1"/>
</dbReference>
<dbReference type="SUPFAM" id="SSF53756">
    <property type="entry name" value="UDP-Glycosyltransferase/glycogen phosphorylase"/>
    <property type="match status" value="1"/>
</dbReference>
<dbReference type="PANTHER" id="PTHR45947">
    <property type="entry name" value="SULFOQUINOVOSYL TRANSFERASE SQD2"/>
    <property type="match status" value="1"/>
</dbReference>
<evidence type="ECO:0000259" key="1">
    <source>
        <dbReference type="Pfam" id="PF13439"/>
    </source>
</evidence>
<keyword evidence="2" id="KW-0328">Glycosyltransferase</keyword>
<reference evidence="3" key="1">
    <citation type="journal article" date="2019" name="Int. J. Syst. Evol. Microbiol.">
        <title>The Global Catalogue of Microorganisms (GCM) 10K type strain sequencing project: providing services to taxonomists for standard genome sequencing and annotation.</title>
        <authorList>
            <consortium name="The Broad Institute Genomics Platform"/>
            <consortium name="The Broad Institute Genome Sequencing Center for Infectious Disease"/>
            <person name="Wu L."/>
            <person name="Ma J."/>
        </authorList>
    </citation>
    <scope>NUCLEOTIDE SEQUENCE [LARGE SCALE GENOMIC DNA]</scope>
    <source>
        <strain evidence="3">CCUG 62982</strain>
    </source>
</reference>
<dbReference type="Gene3D" id="3.40.50.2000">
    <property type="entry name" value="Glycogen Phosphorylase B"/>
    <property type="match status" value="2"/>
</dbReference>
<organism evidence="2 3">
    <name type="scientific">Sphingomonas canadensis</name>
    <dbReference type="NCBI Taxonomy" id="1219257"/>
    <lineage>
        <taxon>Bacteria</taxon>
        <taxon>Pseudomonadati</taxon>
        <taxon>Pseudomonadota</taxon>
        <taxon>Alphaproteobacteria</taxon>
        <taxon>Sphingomonadales</taxon>
        <taxon>Sphingomonadaceae</taxon>
        <taxon>Sphingomonas</taxon>
    </lineage>
</organism>
<accession>A0ABW3H6Y3</accession>
<name>A0ABW3H6Y3_9SPHN</name>
<dbReference type="GO" id="GO:0016757">
    <property type="term" value="F:glycosyltransferase activity"/>
    <property type="evidence" value="ECO:0007669"/>
    <property type="project" value="UniProtKB-KW"/>
</dbReference>
<sequence>MRIAIINHGLFPFLMGGMERHTHFLAHHLAQLGEDVEVIVPELKPEQTAAFAAAGNPYKLVQFPWPSARLWLRSNYLFSAQAAPYLRSGGFDAVYAQGFNAWAYLAGPRDDGAVTLYNPHGLEMFKTVGLEQTLKSWPMRWAGRAHARLADRTVSLGGGLTDEVRRFLHAPGARIVTLPNAVDLDYIDGFTGGARAADGIPRFVFVGRLEANKGVAYLCEAFAGLDRAHLTIVGSGPLEADLRARFAGPNIEFAGRLDDAALFARYRASDCFVFASLYEGMPTVILEAMACGLPVIATRIGAVTTMVDDANGFVVPPASSADLRGAIEAFLALPPAARAGMGAASRARVTDNFTWQHVARATRDTVAELRR</sequence>
<dbReference type="RefSeq" id="WP_264943076.1">
    <property type="nucleotide sequence ID" value="NZ_JAPDRA010000002.1"/>
</dbReference>
<evidence type="ECO:0000313" key="3">
    <source>
        <dbReference type="Proteomes" id="UP001596977"/>
    </source>
</evidence>
<comment type="caution">
    <text evidence="2">The sequence shown here is derived from an EMBL/GenBank/DDBJ whole genome shotgun (WGS) entry which is preliminary data.</text>
</comment>
<gene>
    <name evidence="2" type="ORF">ACFQ1E_07320</name>
</gene>
<keyword evidence="2" id="KW-0808">Transferase</keyword>
<proteinExistence type="predicted"/>
<feature type="domain" description="Glycosyltransferase subfamily 4-like N-terminal" evidence="1">
    <location>
        <begin position="15"/>
        <end position="185"/>
    </location>
</feature>
<dbReference type="Pfam" id="PF13439">
    <property type="entry name" value="Glyco_transf_4"/>
    <property type="match status" value="1"/>
</dbReference>
<dbReference type="EMBL" id="JBHTJG010000002">
    <property type="protein sequence ID" value="MFD0946140.1"/>
    <property type="molecule type" value="Genomic_DNA"/>
</dbReference>
<dbReference type="PANTHER" id="PTHR45947:SF3">
    <property type="entry name" value="SULFOQUINOVOSYL TRANSFERASE SQD2"/>
    <property type="match status" value="1"/>
</dbReference>
<evidence type="ECO:0000313" key="2">
    <source>
        <dbReference type="EMBL" id="MFD0946140.1"/>
    </source>
</evidence>
<dbReference type="EC" id="2.4.-.-" evidence="2"/>
<protein>
    <submittedName>
        <fullName evidence="2">Glycosyltransferase family 4 protein</fullName>
        <ecNumber evidence="2">2.4.-.-</ecNumber>
    </submittedName>
</protein>
<keyword evidence="3" id="KW-1185">Reference proteome</keyword>